<dbReference type="STRING" id="1314773.A0A3N2PXE6"/>
<proteinExistence type="predicted"/>
<dbReference type="EMBL" id="ML119054">
    <property type="protein sequence ID" value="ROT39144.1"/>
    <property type="molecule type" value="Genomic_DNA"/>
</dbReference>
<evidence type="ECO:0000256" key="1">
    <source>
        <dbReference type="SAM" id="MobiDB-lite"/>
    </source>
</evidence>
<dbReference type="AlphaFoldDB" id="A0A3N2PXE6"/>
<dbReference type="GeneID" id="39580228"/>
<sequence>MLLSSLAADNCQPVYTFTTETIYTTVWTTNLLAANHESTWEATYTITQTITGNPADYRRPAFPPCFLETTVDCNRCAGGEVTVTITAPSTEQTHGVIINGNGVAADPQPVPVNDAPVPTDVEAPPAEEVPPEEVAEITVTLLPLPNVSETPGFSEDVPAVPPVTPTDVPDEVLEPETGNEVPPGAAPAPGDEDDEVSGARGGIPPAEAGMEAFVEAAAPSTRQGPGLLWLKVVVVAALILA</sequence>
<organism evidence="2 3">
    <name type="scientific">Sodiomyces alkalinus (strain CBS 110278 / VKM F-3762 / F11)</name>
    <name type="common">Alkaliphilic filamentous fungus</name>
    <dbReference type="NCBI Taxonomy" id="1314773"/>
    <lineage>
        <taxon>Eukaryota</taxon>
        <taxon>Fungi</taxon>
        <taxon>Dikarya</taxon>
        <taxon>Ascomycota</taxon>
        <taxon>Pezizomycotina</taxon>
        <taxon>Sordariomycetes</taxon>
        <taxon>Hypocreomycetidae</taxon>
        <taxon>Glomerellales</taxon>
        <taxon>Plectosphaerellaceae</taxon>
        <taxon>Sodiomyces</taxon>
    </lineage>
</organism>
<evidence type="ECO:0000313" key="3">
    <source>
        <dbReference type="Proteomes" id="UP000272025"/>
    </source>
</evidence>
<keyword evidence="3" id="KW-1185">Reference proteome</keyword>
<dbReference type="OrthoDB" id="3558870at2759"/>
<protein>
    <submittedName>
        <fullName evidence="2">Uncharacterized protein</fullName>
    </submittedName>
</protein>
<name>A0A3N2PXE6_SODAK</name>
<accession>A0A3N2PXE6</accession>
<gene>
    <name evidence="2" type="ORF">SODALDRAFT_332566</name>
</gene>
<feature type="region of interest" description="Disordered" evidence="1">
    <location>
        <begin position="148"/>
        <end position="205"/>
    </location>
</feature>
<dbReference type="RefSeq" id="XP_028466950.1">
    <property type="nucleotide sequence ID" value="XM_028611750.1"/>
</dbReference>
<dbReference type="Proteomes" id="UP000272025">
    <property type="component" value="Unassembled WGS sequence"/>
</dbReference>
<evidence type="ECO:0000313" key="2">
    <source>
        <dbReference type="EMBL" id="ROT39144.1"/>
    </source>
</evidence>
<feature type="compositionally biased region" description="Low complexity" evidence="1">
    <location>
        <begin position="180"/>
        <end position="189"/>
    </location>
</feature>
<reference evidence="2 3" key="1">
    <citation type="journal article" date="2018" name="Mol. Ecol.">
        <title>The obligate alkalophilic soda-lake fungus Sodiomyces alkalinus has shifted to a protein diet.</title>
        <authorList>
            <person name="Grum-Grzhimaylo A.A."/>
            <person name="Falkoski D.L."/>
            <person name="van den Heuvel J."/>
            <person name="Valero-Jimenez C.A."/>
            <person name="Min B."/>
            <person name="Choi I.G."/>
            <person name="Lipzen A."/>
            <person name="Daum C.G."/>
            <person name="Aanen D.K."/>
            <person name="Tsang A."/>
            <person name="Henrissat B."/>
            <person name="Bilanenko E.N."/>
            <person name="de Vries R.P."/>
            <person name="van Kan J.A.L."/>
            <person name="Grigoriev I.V."/>
            <person name="Debets A.J.M."/>
        </authorList>
    </citation>
    <scope>NUCLEOTIDE SEQUENCE [LARGE SCALE GENOMIC DNA]</scope>
    <source>
        <strain evidence="2 3">F11</strain>
    </source>
</reference>